<feature type="transmembrane region" description="Helical" evidence="1">
    <location>
        <begin position="181"/>
        <end position="199"/>
    </location>
</feature>
<dbReference type="Proteomes" id="UP000193404">
    <property type="component" value="Chromosome"/>
</dbReference>
<name>A0A1W6JYP6_9CREN</name>
<keyword evidence="1" id="KW-1133">Transmembrane helix</keyword>
<organism evidence="2 3">
    <name type="scientific">Acidianus manzaensis</name>
    <dbReference type="NCBI Taxonomy" id="282676"/>
    <lineage>
        <taxon>Archaea</taxon>
        <taxon>Thermoproteota</taxon>
        <taxon>Thermoprotei</taxon>
        <taxon>Sulfolobales</taxon>
        <taxon>Sulfolobaceae</taxon>
        <taxon>Acidianus</taxon>
    </lineage>
</organism>
<feature type="transmembrane region" description="Helical" evidence="1">
    <location>
        <begin position="27"/>
        <end position="44"/>
    </location>
</feature>
<dbReference type="STRING" id="282676.B6F84_04505"/>
<dbReference type="EMBL" id="CP020477">
    <property type="protein sequence ID" value="ARM75362.1"/>
    <property type="molecule type" value="Genomic_DNA"/>
</dbReference>
<feature type="transmembrane region" description="Helical" evidence="1">
    <location>
        <begin position="99"/>
        <end position="117"/>
    </location>
</feature>
<gene>
    <name evidence="2" type="ORF">B6F84_04505</name>
</gene>
<accession>A0A1W6JYP6</accession>
<evidence type="ECO:0000313" key="2">
    <source>
        <dbReference type="EMBL" id="ARM75362.1"/>
    </source>
</evidence>
<evidence type="ECO:0000313" key="3">
    <source>
        <dbReference type="Proteomes" id="UP000193404"/>
    </source>
</evidence>
<evidence type="ECO:0000256" key="1">
    <source>
        <dbReference type="SAM" id="Phobius"/>
    </source>
</evidence>
<protein>
    <submittedName>
        <fullName evidence="2">Uncharacterized protein</fullName>
    </submittedName>
</protein>
<feature type="transmembrane region" description="Helical" evidence="1">
    <location>
        <begin position="56"/>
        <end position="78"/>
    </location>
</feature>
<dbReference type="KEGG" id="aman:B6F84_04505"/>
<keyword evidence="1" id="KW-0472">Membrane</keyword>
<keyword evidence="3" id="KW-1185">Reference proteome</keyword>
<dbReference type="RefSeq" id="WP_148691129.1">
    <property type="nucleotide sequence ID" value="NZ_CP020477.1"/>
</dbReference>
<dbReference type="GeneID" id="41590155"/>
<dbReference type="AlphaFoldDB" id="A0A1W6JYP6"/>
<sequence length="207" mass="24532">MEDYKKVIEEGNKLGDLIISKKMRKTLGIYYAVWVIYFLLLNLIDYVESLFTSNNLVFIATDIGIITPFIIYSVYLFGKIIRLHLLRYGYSNKYKVRQRIFIALYYVVLSSLFILTFNQWYSAIFILLFTAGITYSMWKILFSKYRITKGKYYDILAIVSFQFYPIYAVMSMTTFSKFDPIYVFIFLISWAYASIKSFLELIDNGEQ</sequence>
<dbReference type="OrthoDB" id="387513at2157"/>
<keyword evidence="1" id="KW-0812">Transmembrane</keyword>
<feature type="transmembrane region" description="Helical" evidence="1">
    <location>
        <begin position="123"/>
        <end position="141"/>
    </location>
</feature>
<feature type="transmembrane region" description="Helical" evidence="1">
    <location>
        <begin position="153"/>
        <end position="175"/>
    </location>
</feature>
<proteinExistence type="predicted"/>
<reference evidence="2 3" key="1">
    <citation type="submission" date="2017-03" db="EMBL/GenBank/DDBJ databases">
        <title>Sulfur activation and transportation mechanism of thermophilic Archaea Acidianus manzaensis YN-25.</title>
        <authorList>
            <person name="Ma Y."/>
            <person name="Yang Y."/>
            <person name="Xia J."/>
        </authorList>
    </citation>
    <scope>NUCLEOTIDE SEQUENCE [LARGE SCALE GENOMIC DNA]</scope>
    <source>
        <strain evidence="2 3">YN-25</strain>
    </source>
</reference>